<dbReference type="EMBL" id="LWQT01000020">
    <property type="protein sequence ID" value="OAN55280.1"/>
    <property type="molecule type" value="Genomic_DNA"/>
</dbReference>
<evidence type="ECO:0000259" key="10">
    <source>
        <dbReference type="PROSITE" id="PS50111"/>
    </source>
</evidence>
<dbReference type="STRING" id="1285242.A6A04_11535"/>
<evidence type="ECO:0000256" key="2">
    <source>
        <dbReference type="ARBA" id="ARBA00022475"/>
    </source>
</evidence>
<keyword evidence="13" id="KW-1185">Reference proteome</keyword>
<dbReference type="GO" id="GO:0005886">
    <property type="term" value="C:plasma membrane"/>
    <property type="evidence" value="ECO:0007669"/>
    <property type="project" value="UniProtKB-SubCell"/>
</dbReference>
<evidence type="ECO:0000256" key="5">
    <source>
        <dbReference type="ARBA" id="ARBA00023136"/>
    </source>
</evidence>
<dbReference type="AlphaFoldDB" id="A0A178MWS2"/>
<evidence type="ECO:0000256" key="1">
    <source>
        <dbReference type="ARBA" id="ARBA00004651"/>
    </source>
</evidence>
<dbReference type="GO" id="GO:0007165">
    <property type="term" value="P:signal transduction"/>
    <property type="evidence" value="ECO:0007669"/>
    <property type="project" value="UniProtKB-KW"/>
</dbReference>
<comment type="subcellular location">
    <subcellularLocation>
        <location evidence="1">Cell membrane</location>
        <topology evidence="1">Multi-pass membrane protein</topology>
    </subcellularLocation>
</comment>
<keyword evidence="3 9" id="KW-0812">Transmembrane</keyword>
<evidence type="ECO:0000256" key="8">
    <source>
        <dbReference type="PROSITE-ProRule" id="PRU00284"/>
    </source>
</evidence>
<evidence type="ECO:0000256" key="6">
    <source>
        <dbReference type="ARBA" id="ARBA00023224"/>
    </source>
</evidence>
<accession>A0A178MWS2</accession>
<dbReference type="InterPro" id="IPR029151">
    <property type="entry name" value="Sensor-like_sf"/>
</dbReference>
<dbReference type="Gene3D" id="1.10.287.950">
    <property type="entry name" value="Methyl-accepting chemotaxis protein"/>
    <property type="match status" value="1"/>
</dbReference>
<evidence type="ECO:0000256" key="9">
    <source>
        <dbReference type="SAM" id="Phobius"/>
    </source>
</evidence>
<dbReference type="SUPFAM" id="SSF58104">
    <property type="entry name" value="Methyl-accepting chemotaxis protein (MCP) signaling domain"/>
    <property type="match status" value="1"/>
</dbReference>
<organism evidence="12 13">
    <name type="scientific">Paramagnetospirillum marisnigri</name>
    <dbReference type="NCBI Taxonomy" id="1285242"/>
    <lineage>
        <taxon>Bacteria</taxon>
        <taxon>Pseudomonadati</taxon>
        <taxon>Pseudomonadota</taxon>
        <taxon>Alphaproteobacteria</taxon>
        <taxon>Rhodospirillales</taxon>
        <taxon>Magnetospirillaceae</taxon>
        <taxon>Paramagnetospirillum</taxon>
    </lineage>
</organism>
<dbReference type="SMART" id="SM00283">
    <property type="entry name" value="MA"/>
    <property type="match status" value="1"/>
</dbReference>
<protein>
    <submittedName>
        <fullName evidence="12">Chemotaxis protein</fullName>
    </submittedName>
</protein>
<keyword evidence="4 9" id="KW-1133">Transmembrane helix</keyword>
<feature type="transmembrane region" description="Helical" evidence="9">
    <location>
        <begin position="195"/>
        <end position="217"/>
    </location>
</feature>
<dbReference type="InterPro" id="IPR033463">
    <property type="entry name" value="sCache_3"/>
</dbReference>
<evidence type="ECO:0000259" key="11">
    <source>
        <dbReference type="PROSITE" id="PS50885"/>
    </source>
</evidence>
<feature type="domain" description="HAMP" evidence="11">
    <location>
        <begin position="220"/>
        <end position="273"/>
    </location>
</feature>
<dbReference type="Gene3D" id="6.10.340.10">
    <property type="match status" value="1"/>
</dbReference>
<dbReference type="InterPro" id="IPR004089">
    <property type="entry name" value="MCPsignal_dom"/>
</dbReference>
<evidence type="ECO:0000256" key="4">
    <source>
        <dbReference type="ARBA" id="ARBA00022989"/>
    </source>
</evidence>
<dbReference type="PROSITE" id="PS50111">
    <property type="entry name" value="CHEMOTAXIS_TRANSDUC_2"/>
    <property type="match status" value="1"/>
</dbReference>
<dbReference type="Proteomes" id="UP000078428">
    <property type="component" value="Unassembled WGS sequence"/>
</dbReference>
<keyword evidence="6 8" id="KW-0807">Transducer</keyword>
<feature type="domain" description="Methyl-accepting transducer" evidence="10">
    <location>
        <begin position="313"/>
        <end position="549"/>
    </location>
</feature>
<dbReference type="CDD" id="cd06225">
    <property type="entry name" value="HAMP"/>
    <property type="match status" value="1"/>
</dbReference>
<comment type="similarity">
    <text evidence="7">Belongs to the methyl-accepting chemotaxis (MCP) protein family.</text>
</comment>
<dbReference type="Pfam" id="PF17202">
    <property type="entry name" value="sCache_3_3"/>
    <property type="match status" value="1"/>
</dbReference>
<dbReference type="PANTHER" id="PTHR32089:SF112">
    <property type="entry name" value="LYSOZYME-LIKE PROTEIN-RELATED"/>
    <property type="match status" value="1"/>
</dbReference>
<reference evidence="12 13" key="1">
    <citation type="submission" date="2016-04" db="EMBL/GenBank/DDBJ databases">
        <title>Draft genome sequence of freshwater magnetotactic bacteria Magnetospirillum marisnigri SP-1 and Magnetospirillum moscoviense BB-1.</title>
        <authorList>
            <person name="Koziaeva V."/>
            <person name="Dziuba M.V."/>
            <person name="Ivanov T.M."/>
            <person name="Kuznetsov B."/>
            <person name="Grouzdev D.S."/>
        </authorList>
    </citation>
    <scope>NUCLEOTIDE SEQUENCE [LARGE SCALE GENOMIC DNA]</scope>
    <source>
        <strain evidence="12 13">SP-1</strain>
    </source>
</reference>
<evidence type="ECO:0000256" key="3">
    <source>
        <dbReference type="ARBA" id="ARBA00022692"/>
    </source>
</evidence>
<comment type="caution">
    <text evidence="12">The sequence shown here is derived from an EMBL/GenBank/DDBJ whole genome shotgun (WGS) entry which is preliminary data.</text>
</comment>
<evidence type="ECO:0000313" key="12">
    <source>
        <dbReference type="EMBL" id="OAN55280.1"/>
    </source>
</evidence>
<keyword evidence="5 9" id="KW-0472">Membrane</keyword>
<name>A0A178MWS2_9PROT</name>
<proteinExistence type="inferred from homology"/>
<dbReference type="PANTHER" id="PTHR32089">
    <property type="entry name" value="METHYL-ACCEPTING CHEMOTAXIS PROTEIN MCPB"/>
    <property type="match status" value="1"/>
</dbReference>
<sequence>MVMPARDENASFPTTRFGMVPKIMGLAVCGVVVLGISVTLLAWALLYAAAADAARERVDTNIKVAWDALKAKGTAFSIGDGKLMAGEHALNGNFEVVDKVKALVGGSATVFMGDTRVSTNVMKPDGSRAIGTQLAKTAAYDAVFNKKTGFRGEVDILGEPYMTAYDPITDKDGAVIGILYVGIKKADFLTAANRTLYSIMGATTLVTLVTILISWLVARRGIAIPLNGAISAMRDLAGGELNVLIPPIDRKDEIGEVIRALAVFKANGLERHRLEGIHAAEQEARNRRQETIERLTADFQASVKTVLQSVTNSAHQLRDSAQSMTSIAEDTSRQSTVVAAAAEQASVNVETVAAAAEELAASEHEIARQITNSTDIARRAASEADRVNGIVATLSEATGRIGEVITLINDIAAQTNLLALNATIEAARAGDAGKGFAVVANEVKNLANQTTKATEEIGAQINSVQSVTRDAVTAIRGIGGTISAITENASAIASAVEEQTAATGEIARNVQQASSGTREVTSSIALVNQGASTTGSAAHQVLSTADDLSRQSDALASEVTQFLDAIKAVGEHRHAA</sequence>
<feature type="transmembrane region" description="Helical" evidence="9">
    <location>
        <begin position="23"/>
        <end position="47"/>
    </location>
</feature>
<dbReference type="SUPFAM" id="SSF103190">
    <property type="entry name" value="Sensory domain-like"/>
    <property type="match status" value="1"/>
</dbReference>
<evidence type="ECO:0000256" key="7">
    <source>
        <dbReference type="ARBA" id="ARBA00029447"/>
    </source>
</evidence>
<dbReference type="PROSITE" id="PS50885">
    <property type="entry name" value="HAMP"/>
    <property type="match status" value="1"/>
</dbReference>
<gene>
    <name evidence="12" type="ORF">A6A04_11535</name>
</gene>
<evidence type="ECO:0000313" key="13">
    <source>
        <dbReference type="Proteomes" id="UP000078428"/>
    </source>
</evidence>
<dbReference type="InterPro" id="IPR003660">
    <property type="entry name" value="HAMP_dom"/>
</dbReference>
<dbReference type="Pfam" id="PF00015">
    <property type="entry name" value="MCPsignal"/>
    <property type="match status" value="1"/>
</dbReference>
<keyword evidence="2" id="KW-1003">Cell membrane</keyword>
<dbReference type="Pfam" id="PF00672">
    <property type="entry name" value="HAMP"/>
    <property type="match status" value="1"/>
</dbReference>